<dbReference type="SUPFAM" id="SSF53756">
    <property type="entry name" value="UDP-Glycosyltransferase/glycogen phosphorylase"/>
    <property type="match status" value="1"/>
</dbReference>
<dbReference type="EMBL" id="CP012332">
    <property type="protein sequence ID" value="AKU89640.1"/>
    <property type="molecule type" value="Genomic_DNA"/>
</dbReference>
<protein>
    <recommendedName>
        <fullName evidence="8">Glycogen synthase</fullName>
        <ecNumber evidence="8">2.4.1.21</ecNumber>
    </recommendedName>
    <alternativeName>
        <fullName evidence="8">Starch [bacterial glycogen] synthase</fullName>
    </alternativeName>
</protein>
<dbReference type="NCBIfam" id="NF001899">
    <property type="entry name" value="PRK00654.1-2"/>
    <property type="match status" value="1"/>
</dbReference>
<comment type="pathway">
    <text evidence="3 8">Glycan biosynthesis; glycogen biosynthesis.</text>
</comment>
<dbReference type="HAMAP" id="MF_00484">
    <property type="entry name" value="Glycogen_synth"/>
    <property type="match status" value="1"/>
</dbReference>
<evidence type="ECO:0000256" key="8">
    <source>
        <dbReference type="HAMAP-Rule" id="MF_00484"/>
    </source>
</evidence>
<dbReference type="RefSeq" id="WP_050724209.1">
    <property type="nucleotide sequence ID" value="NZ_CP012332.1"/>
</dbReference>
<dbReference type="Proteomes" id="UP000055590">
    <property type="component" value="Chromosome"/>
</dbReference>
<dbReference type="NCBIfam" id="TIGR02095">
    <property type="entry name" value="glgA"/>
    <property type="match status" value="1"/>
</dbReference>
<dbReference type="GO" id="GO:0004373">
    <property type="term" value="F:alpha-1,4-glucan glucosyltransferase (UDP-glucose donor) activity"/>
    <property type="evidence" value="ECO:0007669"/>
    <property type="project" value="InterPro"/>
</dbReference>
<proteinExistence type="inferred from homology"/>
<comment type="function">
    <text evidence="2 8">Synthesizes alpha-1,4-glucan chains using ADP-glucose.</text>
</comment>
<evidence type="ECO:0000256" key="7">
    <source>
        <dbReference type="ARBA" id="ARBA00023056"/>
    </source>
</evidence>
<sequence length="468" mass="51091">MSTIVFASAEVAPYSKTGGLGDVAGALPRALVKRGHELLVVTPLYGSVDRERHALRLLDERIPDARLYEATLDGVRTIFLENEALYGRTGVYGEGGEGYPDNAQRFGFFSRAILPVADALLPAPPDVVHLNDWQTGLAALDLARRRGSRAGLTRSVFTIHNLGYQGVFPKDVVEELGIGWDAFTPEGLEFYDQVNFLKAGLVFSDLVTTVSPTYAREIQEPEEGFGLDGVLRSLDGRLTGILNGIDTREWDPARDPHLAARFSDADLSGKAACRAALCRELSIDEAGAMVIGIVSRFAAQKGFDVVLEALPDLLERDVRLAILGSGEHRYEHWLQRAALEYPGRIGVKVGFHEGLAHRIYAGSDAFLMPSLYEPCGLSQLYALRYGSVPIVRATGGLADTVEEARDGGGTGFLFDSFTAEALVGAVDRALSAFRSPERWYGVVQRGRSKDFSWDASARAYEEAYRSIR</sequence>
<dbReference type="PATRIC" id="fig|1391653.3.peg.24"/>
<evidence type="ECO:0000259" key="9">
    <source>
        <dbReference type="Pfam" id="PF00534"/>
    </source>
</evidence>
<feature type="domain" description="Starch synthase catalytic" evidence="10">
    <location>
        <begin position="4"/>
        <end position="232"/>
    </location>
</feature>
<keyword evidence="12" id="KW-1185">Reference proteome</keyword>
<evidence type="ECO:0000313" key="11">
    <source>
        <dbReference type="EMBL" id="AKU89640.1"/>
    </source>
</evidence>
<evidence type="ECO:0000259" key="10">
    <source>
        <dbReference type="Pfam" id="PF08323"/>
    </source>
</evidence>
<comment type="catalytic activity">
    <reaction evidence="1 8">
        <text>[(1-&gt;4)-alpha-D-glucosyl](n) + ADP-alpha-D-glucose = [(1-&gt;4)-alpha-D-glucosyl](n+1) + ADP + H(+)</text>
        <dbReference type="Rhea" id="RHEA:18189"/>
        <dbReference type="Rhea" id="RHEA-COMP:9584"/>
        <dbReference type="Rhea" id="RHEA-COMP:9587"/>
        <dbReference type="ChEBI" id="CHEBI:15378"/>
        <dbReference type="ChEBI" id="CHEBI:15444"/>
        <dbReference type="ChEBI" id="CHEBI:57498"/>
        <dbReference type="ChEBI" id="CHEBI:456216"/>
        <dbReference type="EC" id="2.4.1.21"/>
    </reaction>
</comment>
<evidence type="ECO:0000256" key="3">
    <source>
        <dbReference type="ARBA" id="ARBA00004964"/>
    </source>
</evidence>
<dbReference type="STRING" id="1391653.AKJ08_0027"/>
<evidence type="ECO:0000256" key="6">
    <source>
        <dbReference type="ARBA" id="ARBA00022679"/>
    </source>
</evidence>
<dbReference type="EC" id="2.4.1.21" evidence="8"/>
<dbReference type="Pfam" id="PF08323">
    <property type="entry name" value="Glyco_transf_5"/>
    <property type="match status" value="1"/>
</dbReference>
<evidence type="ECO:0000256" key="2">
    <source>
        <dbReference type="ARBA" id="ARBA00002764"/>
    </source>
</evidence>
<dbReference type="UniPathway" id="UPA00164"/>
<dbReference type="CDD" id="cd03791">
    <property type="entry name" value="GT5_Glycogen_synthase_DULL1-like"/>
    <property type="match status" value="1"/>
</dbReference>
<dbReference type="Pfam" id="PF00534">
    <property type="entry name" value="Glycos_transf_1"/>
    <property type="match status" value="1"/>
</dbReference>
<dbReference type="InterPro" id="IPR013534">
    <property type="entry name" value="Starch_synth_cat_dom"/>
</dbReference>
<dbReference type="InterPro" id="IPR001296">
    <property type="entry name" value="Glyco_trans_1"/>
</dbReference>
<gene>
    <name evidence="8" type="primary">glgA</name>
    <name evidence="11" type="ORF">AKJ08_0027</name>
</gene>
<accession>A0A0K1P7Z6</accession>
<keyword evidence="5 8" id="KW-0328">Glycosyltransferase</keyword>
<organism evidence="11 12">
    <name type="scientific">Vulgatibacter incomptus</name>
    <dbReference type="NCBI Taxonomy" id="1391653"/>
    <lineage>
        <taxon>Bacteria</taxon>
        <taxon>Pseudomonadati</taxon>
        <taxon>Myxococcota</taxon>
        <taxon>Myxococcia</taxon>
        <taxon>Myxococcales</taxon>
        <taxon>Cystobacterineae</taxon>
        <taxon>Vulgatibacteraceae</taxon>
        <taxon>Vulgatibacter</taxon>
    </lineage>
</organism>
<evidence type="ECO:0000256" key="4">
    <source>
        <dbReference type="ARBA" id="ARBA00010281"/>
    </source>
</evidence>
<evidence type="ECO:0000256" key="5">
    <source>
        <dbReference type="ARBA" id="ARBA00022676"/>
    </source>
</evidence>
<feature type="domain" description="Glycosyl transferase family 1" evidence="9">
    <location>
        <begin position="290"/>
        <end position="439"/>
    </location>
</feature>
<name>A0A0K1P7Z6_9BACT</name>
<keyword evidence="6 8" id="KW-0808">Transferase</keyword>
<dbReference type="InterPro" id="IPR011835">
    <property type="entry name" value="GS/SS"/>
</dbReference>
<evidence type="ECO:0000256" key="1">
    <source>
        <dbReference type="ARBA" id="ARBA00001478"/>
    </source>
</evidence>
<comment type="similarity">
    <text evidence="4 8">Belongs to the glycosyltransferase 1 family. Bacterial/plant glycogen synthase subfamily.</text>
</comment>
<dbReference type="PANTHER" id="PTHR45825">
    <property type="entry name" value="GRANULE-BOUND STARCH SYNTHASE 1, CHLOROPLASTIC/AMYLOPLASTIC"/>
    <property type="match status" value="1"/>
</dbReference>
<feature type="binding site" evidence="8">
    <location>
        <position position="16"/>
    </location>
    <ligand>
        <name>ADP-alpha-D-glucose</name>
        <dbReference type="ChEBI" id="CHEBI:57498"/>
    </ligand>
</feature>
<keyword evidence="7 8" id="KW-0320">Glycogen biosynthesis</keyword>
<dbReference type="GO" id="GO:0005978">
    <property type="term" value="P:glycogen biosynthetic process"/>
    <property type="evidence" value="ECO:0007669"/>
    <property type="project" value="UniProtKB-UniRule"/>
</dbReference>
<dbReference type="GO" id="GO:0009011">
    <property type="term" value="F:alpha-1,4-glucan glucosyltransferase (ADP-glucose donor) activity"/>
    <property type="evidence" value="ECO:0007669"/>
    <property type="project" value="UniProtKB-UniRule"/>
</dbReference>
<reference evidence="11 12" key="1">
    <citation type="submission" date="2015-08" db="EMBL/GenBank/DDBJ databases">
        <authorList>
            <person name="Babu N.S."/>
            <person name="Beckwith C.J."/>
            <person name="Beseler K.G."/>
            <person name="Brison A."/>
            <person name="Carone J.V."/>
            <person name="Caskin T.P."/>
            <person name="Diamond M."/>
            <person name="Durham M.E."/>
            <person name="Foxe J.M."/>
            <person name="Go M."/>
            <person name="Henderson B.A."/>
            <person name="Jones I.B."/>
            <person name="McGettigan J.A."/>
            <person name="Micheletti S.J."/>
            <person name="Nasrallah M.E."/>
            <person name="Ortiz D."/>
            <person name="Piller C.R."/>
            <person name="Privatt S.R."/>
            <person name="Schneider S.L."/>
            <person name="Sharp S."/>
            <person name="Smith T.C."/>
            <person name="Stanton J.D."/>
            <person name="Ullery H.E."/>
            <person name="Wilson R.J."/>
            <person name="Serrano M.G."/>
            <person name="Buck G."/>
            <person name="Lee V."/>
            <person name="Wang Y."/>
            <person name="Carvalho R."/>
            <person name="Voegtly L."/>
            <person name="Shi R."/>
            <person name="Duckworth R."/>
            <person name="Johnson A."/>
            <person name="Loviza R."/>
            <person name="Walstead R."/>
            <person name="Shah Z."/>
            <person name="Kiflezghi M."/>
            <person name="Wade K."/>
            <person name="Ball S.L."/>
            <person name="Bradley K.W."/>
            <person name="Asai D.J."/>
            <person name="Bowman C.A."/>
            <person name="Russell D.A."/>
            <person name="Pope W.H."/>
            <person name="Jacobs-Sera D."/>
            <person name="Hendrix R.W."/>
            <person name="Hatfull G.F."/>
        </authorList>
    </citation>
    <scope>NUCLEOTIDE SEQUENCE [LARGE SCALE GENOMIC DNA]</scope>
    <source>
        <strain evidence="11 12">DSM 27710</strain>
    </source>
</reference>
<dbReference type="KEGG" id="vin:AKJ08_0027"/>
<dbReference type="OrthoDB" id="9808590at2"/>
<dbReference type="Gene3D" id="3.40.50.2000">
    <property type="entry name" value="Glycogen Phosphorylase B"/>
    <property type="match status" value="2"/>
</dbReference>
<dbReference type="AlphaFoldDB" id="A0A0K1P7Z6"/>
<dbReference type="PANTHER" id="PTHR45825:SF11">
    <property type="entry name" value="ALPHA AMYLASE DOMAIN-CONTAINING PROTEIN"/>
    <property type="match status" value="1"/>
</dbReference>
<evidence type="ECO:0000313" key="12">
    <source>
        <dbReference type="Proteomes" id="UP000055590"/>
    </source>
</evidence>